<dbReference type="RefSeq" id="WP_146413532.1">
    <property type="nucleotide sequence ID" value="NZ_SJPZ01000001.1"/>
</dbReference>
<protein>
    <recommendedName>
        <fullName evidence="4">DUF1598 domain-containing protein</fullName>
    </recommendedName>
</protein>
<dbReference type="EMBL" id="SJPZ01000001">
    <property type="protein sequence ID" value="TWU67030.1"/>
    <property type="molecule type" value="Genomic_DNA"/>
</dbReference>
<evidence type="ECO:0008006" key="4">
    <source>
        <dbReference type="Google" id="ProtNLM"/>
    </source>
</evidence>
<evidence type="ECO:0000256" key="1">
    <source>
        <dbReference type="SAM" id="SignalP"/>
    </source>
</evidence>
<sequence precursor="true">MESGSQRIFRIPTALRAATLSLAMALVTAVTVNAGGFGGANTGAVGGVVIDSEGIVRAATVDEQQDFANRIRALLDAPAGDWNEASDMRVVSLRGLQDQVAKARAEGRPIPDEVSLMAGLTRIEYVFVDSDRSDILVAGPAEPWKLLPEGSIVGTKTGQTILRLDDLAVALQSVEMARQQGILCSIEPTAEGRANLKKMLSRVALRPGQNPSYLVPAMREAFGPQQVQLAGIPGESRMARTLVAADFEMKRLAMGLVDSPVRGLPSYLDMAKNSTQSRSSNPRWWMACDYDNLRRSDDGLAWKISGQGVKTMTDNDLIEADGRAVAANQKSKVAQRWADLMTQQFNELAKSMPVFSDLQSTMDMNVVATLIVQERLAEKANLDLTILSSDKDTLDLGSYFVPEEIPPHCSFIQGVNGWIVTASGGVDINAFQIVEKQTVDAKVADVRTATLAAAGDRWWWNK</sequence>
<keyword evidence="1" id="KW-0732">Signal</keyword>
<dbReference type="Pfam" id="PF07643">
    <property type="entry name" value="DUF1598"/>
    <property type="match status" value="1"/>
</dbReference>
<feature type="chain" id="PRO_5022974791" description="DUF1598 domain-containing protein" evidence="1">
    <location>
        <begin position="35"/>
        <end position="462"/>
    </location>
</feature>
<evidence type="ECO:0000313" key="3">
    <source>
        <dbReference type="Proteomes" id="UP000316476"/>
    </source>
</evidence>
<evidence type="ECO:0000313" key="2">
    <source>
        <dbReference type="EMBL" id="TWU67030.1"/>
    </source>
</evidence>
<organism evidence="2 3">
    <name type="scientific">Crateriforma conspicua</name>
    <dbReference type="NCBI Taxonomy" id="2527996"/>
    <lineage>
        <taxon>Bacteria</taxon>
        <taxon>Pseudomonadati</taxon>
        <taxon>Planctomycetota</taxon>
        <taxon>Planctomycetia</taxon>
        <taxon>Planctomycetales</taxon>
        <taxon>Planctomycetaceae</taxon>
        <taxon>Crateriforma</taxon>
    </lineage>
</organism>
<comment type="caution">
    <text evidence="2">The sequence shown here is derived from an EMBL/GenBank/DDBJ whole genome shotgun (WGS) entry which is preliminary data.</text>
</comment>
<name>A0A5C6G0L7_9PLAN</name>
<dbReference type="AlphaFoldDB" id="A0A5C6G0L7"/>
<dbReference type="OrthoDB" id="233246at2"/>
<dbReference type="Proteomes" id="UP000316476">
    <property type="component" value="Unassembled WGS sequence"/>
</dbReference>
<dbReference type="InterPro" id="IPR011487">
    <property type="entry name" value="DUF1598"/>
</dbReference>
<proteinExistence type="predicted"/>
<accession>A0A5C6G0L7</accession>
<reference evidence="2 3" key="1">
    <citation type="submission" date="2019-02" db="EMBL/GenBank/DDBJ databases">
        <title>Deep-cultivation of Planctomycetes and their phenomic and genomic characterization uncovers novel biology.</title>
        <authorList>
            <person name="Wiegand S."/>
            <person name="Jogler M."/>
            <person name="Boedeker C."/>
            <person name="Pinto D."/>
            <person name="Vollmers J."/>
            <person name="Rivas-Marin E."/>
            <person name="Kohn T."/>
            <person name="Peeters S.H."/>
            <person name="Heuer A."/>
            <person name="Rast P."/>
            <person name="Oberbeckmann S."/>
            <person name="Bunk B."/>
            <person name="Jeske O."/>
            <person name="Meyerdierks A."/>
            <person name="Storesund J.E."/>
            <person name="Kallscheuer N."/>
            <person name="Luecker S."/>
            <person name="Lage O.M."/>
            <person name="Pohl T."/>
            <person name="Merkel B.J."/>
            <person name="Hornburger P."/>
            <person name="Mueller R.-W."/>
            <person name="Bruemmer F."/>
            <person name="Labrenz M."/>
            <person name="Spormann A.M."/>
            <person name="Op Den Camp H."/>
            <person name="Overmann J."/>
            <person name="Amann R."/>
            <person name="Jetten M.S.M."/>
            <person name="Mascher T."/>
            <person name="Medema M.H."/>
            <person name="Devos D.P."/>
            <person name="Kaster A.-K."/>
            <person name="Ovreas L."/>
            <person name="Rohde M."/>
            <person name="Galperin M.Y."/>
            <person name="Jogler C."/>
        </authorList>
    </citation>
    <scope>NUCLEOTIDE SEQUENCE [LARGE SCALE GENOMIC DNA]</scope>
    <source>
        <strain evidence="2 3">V7</strain>
    </source>
</reference>
<gene>
    <name evidence="2" type="ORF">V7x_26020</name>
</gene>
<feature type="signal peptide" evidence="1">
    <location>
        <begin position="1"/>
        <end position="34"/>
    </location>
</feature>